<sequence length="465" mass="54303">MIHEINLIEKFRDTNFSIVVSQDRIQLHAVQINSDLHGQICEARVVDEFIQKKKRLLGQKGVLRFNDRICVHNDLEIKKIILSEAHKSKLSIHLCVTKMHQDLKRMFWWPKMKKEVAQYLATCLICQKAKIEHQKPARMLQSLDILVWKWDNITMDFVFGLPQTIHKFDSIWVIVDKLTKSANFLPINIRYSLEKLIELYIREIVRLYGVPSSIISNRDPRCASRFWGSLHHALGAKLRLNSTYHPQTDGKLERTIQSLEDLLRACVLEDSGSWDQYLPLIEFTYNNSSHSSIGMALYEALYGRKCITPLCWFETRENLILGPEMVQQTTEKIKMIQEKLIMTQSRQKSCTDKRRQPLEFQEGYHVFLKVTPTTELVGIGHVAYQISLPPFLSILHNVFHVSQLRKYISDLPHVIMPDTIQLKDNLTYETMSVQIADKRIEQLRGKQISLVKVIWNEDTGHTTWE</sequence>
<evidence type="ECO:0000313" key="2">
    <source>
        <dbReference type="EMBL" id="KYP69849.1"/>
    </source>
</evidence>
<dbReference type="InterPro" id="IPR036397">
    <property type="entry name" value="RNaseH_sf"/>
</dbReference>
<dbReference type="SUPFAM" id="SSF53098">
    <property type="entry name" value="Ribonuclease H-like"/>
    <property type="match status" value="1"/>
</dbReference>
<dbReference type="EMBL" id="CM003605">
    <property type="protein sequence ID" value="KYP69849.1"/>
    <property type="molecule type" value="Genomic_DNA"/>
</dbReference>
<reference evidence="2 3" key="1">
    <citation type="journal article" date="2012" name="Nat. Biotechnol.">
        <title>Draft genome sequence of pigeonpea (Cajanus cajan), an orphan legume crop of resource-poor farmers.</title>
        <authorList>
            <person name="Varshney R.K."/>
            <person name="Chen W."/>
            <person name="Li Y."/>
            <person name="Bharti A.K."/>
            <person name="Saxena R.K."/>
            <person name="Schlueter J.A."/>
            <person name="Donoghue M.T."/>
            <person name="Azam S."/>
            <person name="Fan G."/>
            <person name="Whaley A.M."/>
            <person name="Farmer A.D."/>
            <person name="Sheridan J."/>
            <person name="Iwata A."/>
            <person name="Tuteja R."/>
            <person name="Penmetsa R.V."/>
            <person name="Wu W."/>
            <person name="Upadhyaya H.D."/>
            <person name="Yang S.P."/>
            <person name="Shah T."/>
            <person name="Saxena K.B."/>
            <person name="Michael T."/>
            <person name="McCombie W.R."/>
            <person name="Yang B."/>
            <person name="Zhang G."/>
            <person name="Yang H."/>
            <person name="Wang J."/>
            <person name="Spillane C."/>
            <person name="Cook D.R."/>
            <person name="May G.D."/>
            <person name="Xu X."/>
            <person name="Jackson S.A."/>
        </authorList>
    </citation>
    <scope>NUCLEOTIDE SEQUENCE [LARGE SCALE GENOMIC DNA]</scope>
    <source>
        <strain evidence="3">cv. Asha</strain>
    </source>
</reference>
<keyword evidence="3" id="KW-1185">Reference proteome</keyword>
<protein>
    <submittedName>
        <fullName evidence="2">Transposon Ty3-I Gag-Pol polyprotein</fullName>
    </submittedName>
</protein>
<dbReference type="InterPro" id="IPR041588">
    <property type="entry name" value="Integrase_H2C2"/>
</dbReference>
<dbReference type="InterPro" id="IPR056924">
    <property type="entry name" value="SH3_Tf2-1"/>
</dbReference>
<dbReference type="GO" id="GO:0015074">
    <property type="term" value="P:DNA integration"/>
    <property type="evidence" value="ECO:0007669"/>
    <property type="project" value="InterPro"/>
</dbReference>
<dbReference type="Proteomes" id="UP000075243">
    <property type="component" value="Chromosome 3"/>
</dbReference>
<dbReference type="GO" id="GO:0003676">
    <property type="term" value="F:nucleic acid binding"/>
    <property type="evidence" value="ECO:0007669"/>
    <property type="project" value="InterPro"/>
</dbReference>
<name>A0A151TS31_CAJCA</name>
<dbReference type="PROSITE" id="PS50994">
    <property type="entry name" value="INTEGRASE"/>
    <property type="match status" value="1"/>
</dbReference>
<dbReference type="InterPro" id="IPR012337">
    <property type="entry name" value="RNaseH-like_sf"/>
</dbReference>
<feature type="domain" description="Integrase catalytic" evidence="1">
    <location>
        <begin position="132"/>
        <end position="305"/>
    </location>
</feature>
<dbReference type="Pfam" id="PF24626">
    <property type="entry name" value="SH3_Tf2-1"/>
    <property type="match status" value="1"/>
</dbReference>
<evidence type="ECO:0000259" key="1">
    <source>
        <dbReference type="PROSITE" id="PS50994"/>
    </source>
</evidence>
<dbReference type="InterPro" id="IPR001584">
    <property type="entry name" value="Integrase_cat-core"/>
</dbReference>
<evidence type="ECO:0000313" key="3">
    <source>
        <dbReference type="Proteomes" id="UP000075243"/>
    </source>
</evidence>
<gene>
    <name evidence="2" type="ORF">KK1_009055</name>
</gene>
<dbReference type="Pfam" id="PF17921">
    <property type="entry name" value="Integrase_H2C2"/>
    <property type="match status" value="1"/>
</dbReference>
<dbReference type="Gramene" id="C.cajan_08797.t">
    <property type="protein sequence ID" value="C.cajan_08797.t"/>
    <property type="gene ID" value="C.cajan_08797"/>
</dbReference>
<dbReference type="Gene3D" id="3.30.420.10">
    <property type="entry name" value="Ribonuclease H-like superfamily/Ribonuclease H"/>
    <property type="match status" value="1"/>
</dbReference>
<dbReference type="PANTHER" id="PTHR45835">
    <property type="entry name" value="YALI0A06105P"/>
    <property type="match status" value="1"/>
</dbReference>
<accession>A0A151TS31</accession>
<organism evidence="2 3">
    <name type="scientific">Cajanus cajan</name>
    <name type="common">Pigeon pea</name>
    <name type="synonym">Cajanus indicus</name>
    <dbReference type="NCBI Taxonomy" id="3821"/>
    <lineage>
        <taxon>Eukaryota</taxon>
        <taxon>Viridiplantae</taxon>
        <taxon>Streptophyta</taxon>
        <taxon>Embryophyta</taxon>
        <taxon>Tracheophyta</taxon>
        <taxon>Spermatophyta</taxon>
        <taxon>Magnoliopsida</taxon>
        <taxon>eudicotyledons</taxon>
        <taxon>Gunneridae</taxon>
        <taxon>Pentapetalae</taxon>
        <taxon>rosids</taxon>
        <taxon>fabids</taxon>
        <taxon>Fabales</taxon>
        <taxon>Fabaceae</taxon>
        <taxon>Papilionoideae</taxon>
        <taxon>50 kb inversion clade</taxon>
        <taxon>NPAAA clade</taxon>
        <taxon>indigoferoid/millettioid clade</taxon>
        <taxon>Phaseoleae</taxon>
        <taxon>Cajanus</taxon>
    </lineage>
</organism>
<dbReference type="PANTHER" id="PTHR45835:SF99">
    <property type="entry name" value="CHROMO DOMAIN-CONTAINING PROTEIN-RELATED"/>
    <property type="match status" value="1"/>
</dbReference>
<dbReference type="AlphaFoldDB" id="A0A151TS31"/>
<proteinExistence type="predicted"/>
<dbReference type="Gene3D" id="1.10.340.70">
    <property type="match status" value="1"/>
</dbReference>